<reference evidence="1" key="3">
    <citation type="submission" date="2025-09" db="UniProtKB">
        <authorList>
            <consortium name="Ensembl"/>
        </authorList>
    </citation>
    <scope>IDENTIFICATION</scope>
</reference>
<name>A0AAZ3RZW4_ONCTS</name>
<accession>A0AAZ3RZW4</accession>
<sequence length="107" mass="12097">MSVTTLNSVYQHLDIGVVIGLTEESSIVQSLKEEFTQSIADTERKAQLACKERDIAKKEIKGMREELSTRLRRSSERRRSRSTDCLRRVRSCPSSSCNTPTSSRSCV</sequence>
<proteinExistence type="predicted"/>
<reference evidence="1" key="2">
    <citation type="submission" date="2025-08" db="UniProtKB">
        <authorList>
            <consortium name="Ensembl"/>
        </authorList>
    </citation>
    <scope>IDENTIFICATION</scope>
</reference>
<protein>
    <submittedName>
        <fullName evidence="1">Uncharacterized protein</fullName>
    </submittedName>
</protein>
<dbReference type="AlphaFoldDB" id="A0AAZ3RZW4"/>
<organism evidence="1 2">
    <name type="scientific">Oncorhynchus tshawytscha</name>
    <name type="common">Chinook salmon</name>
    <name type="synonym">Salmo tshawytscha</name>
    <dbReference type="NCBI Taxonomy" id="74940"/>
    <lineage>
        <taxon>Eukaryota</taxon>
        <taxon>Metazoa</taxon>
        <taxon>Chordata</taxon>
        <taxon>Craniata</taxon>
        <taxon>Vertebrata</taxon>
        <taxon>Euteleostomi</taxon>
        <taxon>Actinopterygii</taxon>
        <taxon>Neopterygii</taxon>
        <taxon>Teleostei</taxon>
        <taxon>Protacanthopterygii</taxon>
        <taxon>Salmoniformes</taxon>
        <taxon>Salmonidae</taxon>
        <taxon>Salmoninae</taxon>
        <taxon>Oncorhynchus</taxon>
    </lineage>
</organism>
<keyword evidence="2" id="KW-1185">Reference proteome</keyword>
<reference evidence="2" key="1">
    <citation type="journal article" date="2018" name="PLoS ONE">
        <title>Chinook salmon (Oncorhynchus tshawytscha) genome and transcriptome.</title>
        <authorList>
            <person name="Christensen K.A."/>
            <person name="Leong J.S."/>
            <person name="Sakhrani D."/>
            <person name="Biagi C.A."/>
            <person name="Minkley D.R."/>
            <person name="Withler R.E."/>
            <person name="Rondeau E.B."/>
            <person name="Koop B.F."/>
            <person name="Devlin R.H."/>
        </authorList>
    </citation>
    <scope>NUCLEOTIDE SEQUENCE [LARGE SCALE GENOMIC DNA]</scope>
</reference>
<evidence type="ECO:0000313" key="2">
    <source>
        <dbReference type="Proteomes" id="UP000694402"/>
    </source>
</evidence>
<dbReference type="Proteomes" id="UP000694402">
    <property type="component" value="Unassembled WGS sequence"/>
</dbReference>
<evidence type="ECO:0000313" key="1">
    <source>
        <dbReference type="Ensembl" id="ENSOTSP00005145419.1"/>
    </source>
</evidence>
<dbReference type="Ensembl" id="ENSOTST00005148390.1">
    <property type="protein sequence ID" value="ENSOTSP00005145419.1"/>
    <property type="gene ID" value="ENSOTSG00005048349.1"/>
</dbReference>